<protein>
    <submittedName>
        <fullName evidence="2">Uncharacterized protein</fullName>
    </submittedName>
</protein>
<dbReference type="EMBL" id="VDMD01000009">
    <property type="protein sequence ID" value="TRM63731.1"/>
    <property type="molecule type" value="Genomic_DNA"/>
</dbReference>
<evidence type="ECO:0000313" key="2">
    <source>
        <dbReference type="EMBL" id="TRM63731.1"/>
    </source>
</evidence>
<evidence type="ECO:0000313" key="3">
    <source>
        <dbReference type="Proteomes" id="UP000320762"/>
    </source>
</evidence>
<proteinExistence type="predicted"/>
<feature type="compositionally biased region" description="Polar residues" evidence="1">
    <location>
        <begin position="120"/>
        <end position="133"/>
    </location>
</feature>
<dbReference type="Proteomes" id="UP000320762">
    <property type="component" value="Unassembled WGS sequence"/>
</dbReference>
<sequence>MQGFLAVSNPSHLKALHAQGRFLPTSHRIPQVSHGQRWPCQPPPHDGWNNAGQIMEVRRSTKLCSEVRCKSSLNTARRQAATWQGLNAWLCKNPTRGSQIDGDTTRRSTTTNRCLARTQRAAQQGPNEQLSELTTRKPNHDAPRRPSKIARPRMVCRGDYYILTALHYILTLNYCKPIFVDPGRYTPRSERRVFYGPNTVFFSCCIWQHLPFGATCDARLHSADTDLHARHGHGSTRRR</sequence>
<feature type="region of interest" description="Disordered" evidence="1">
    <location>
        <begin position="118"/>
        <end position="146"/>
    </location>
</feature>
<evidence type="ECO:0000256" key="1">
    <source>
        <dbReference type="SAM" id="MobiDB-lite"/>
    </source>
</evidence>
<organism evidence="2 3">
    <name type="scientific">Schizophyllum amplum</name>
    <dbReference type="NCBI Taxonomy" id="97359"/>
    <lineage>
        <taxon>Eukaryota</taxon>
        <taxon>Fungi</taxon>
        <taxon>Dikarya</taxon>
        <taxon>Basidiomycota</taxon>
        <taxon>Agaricomycotina</taxon>
        <taxon>Agaricomycetes</taxon>
        <taxon>Agaricomycetidae</taxon>
        <taxon>Agaricales</taxon>
        <taxon>Schizophyllaceae</taxon>
        <taxon>Schizophyllum</taxon>
    </lineage>
</organism>
<feature type="compositionally biased region" description="Basic and acidic residues" evidence="1">
    <location>
        <begin position="134"/>
        <end position="144"/>
    </location>
</feature>
<reference evidence="2 3" key="1">
    <citation type="journal article" date="2019" name="New Phytol.">
        <title>Comparative genomics reveals unique wood-decay strategies and fruiting body development in the Schizophyllaceae.</title>
        <authorList>
            <person name="Almasi E."/>
            <person name="Sahu N."/>
            <person name="Krizsan K."/>
            <person name="Balint B."/>
            <person name="Kovacs G.M."/>
            <person name="Kiss B."/>
            <person name="Cseklye J."/>
            <person name="Drula E."/>
            <person name="Henrissat B."/>
            <person name="Nagy I."/>
            <person name="Chovatia M."/>
            <person name="Adam C."/>
            <person name="LaButti K."/>
            <person name="Lipzen A."/>
            <person name="Riley R."/>
            <person name="Grigoriev I.V."/>
            <person name="Nagy L.G."/>
        </authorList>
    </citation>
    <scope>NUCLEOTIDE SEQUENCE [LARGE SCALE GENOMIC DNA]</scope>
    <source>
        <strain evidence="2 3">NL-1724</strain>
    </source>
</reference>
<gene>
    <name evidence="2" type="ORF">BD626DRAFT_276086</name>
</gene>
<keyword evidence="3" id="KW-1185">Reference proteome</keyword>
<comment type="caution">
    <text evidence="2">The sequence shown here is derived from an EMBL/GenBank/DDBJ whole genome shotgun (WGS) entry which is preliminary data.</text>
</comment>
<name>A0A550CFZ9_9AGAR</name>
<dbReference type="AlphaFoldDB" id="A0A550CFZ9"/>
<accession>A0A550CFZ9</accession>